<gene>
    <name evidence="9" type="ORF">Vretimale_429</name>
</gene>
<organism evidence="9 10">
    <name type="scientific">Volvox reticuliferus</name>
    <dbReference type="NCBI Taxonomy" id="1737510"/>
    <lineage>
        <taxon>Eukaryota</taxon>
        <taxon>Viridiplantae</taxon>
        <taxon>Chlorophyta</taxon>
        <taxon>core chlorophytes</taxon>
        <taxon>Chlorophyceae</taxon>
        <taxon>CS clade</taxon>
        <taxon>Chlamydomonadales</taxon>
        <taxon>Volvocaceae</taxon>
        <taxon>Volvox</taxon>
    </lineage>
</organism>
<dbReference type="InterPro" id="IPR036249">
    <property type="entry name" value="Thioredoxin-like_sf"/>
</dbReference>
<accession>A0A8J4D2G7</accession>
<dbReference type="PROSITE" id="PS01099">
    <property type="entry name" value="COMPLEX1_24K"/>
    <property type="match status" value="1"/>
</dbReference>
<dbReference type="GO" id="GO:0051537">
    <property type="term" value="F:2 iron, 2 sulfur cluster binding"/>
    <property type="evidence" value="ECO:0007669"/>
    <property type="project" value="UniProtKB-KW"/>
</dbReference>
<dbReference type="OrthoDB" id="541588at2759"/>
<dbReference type="InterPro" id="IPR002023">
    <property type="entry name" value="NuoE-like"/>
</dbReference>
<keyword evidence="4" id="KW-1278">Translocase</keyword>
<proteinExistence type="inferred from homology"/>
<evidence type="ECO:0000256" key="2">
    <source>
        <dbReference type="ARBA" id="ARBA00022714"/>
    </source>
</evidence>
<dbReference type="Proteomes" id="UP000722791">
    <property type="component" value="Unassembled WGS sequence"/>
</dbReference>
<dbReference type="CDD" id="cd03064">
    <property type="entry name" value="TRX_Fd_NuoE"/>
    <property type="match status" value="1"/>
</dbReference>
<evidence type="ECO:0000256" key="1">
    <source>
        <dbReference type="ARBA" id="ARBA00010643"/>
    </source>
</evidence>
<dbReference type="InterPro" id="IPR041921">
    <property type="entry name" value="NuoE_N"/>
</dbReference>
<dbReference type="Pfam" id="PF01257">
    <property type="entry name" value="2Fe-2S_thioredx"/>
    <property type="match status" value="1"/>
</dbReference>
<evidence type="ECO:0000313" key="10">
    <source>
        <dbReference type="Proteomes" id="UP000722791"/>
    </source>
</evidence>
<dbReference type="PANTHER" id="PTHR10371">
    <property type="entry name" value="NADH DEHYDROGENASE UBIQUINONE FLAVOPROTEIN 2, MITOCHONDRIAL"/>
    <property type="match status" value="1"/>
</dbReference>
<evidence type="ECO:0000313" key="9">
    <source>
        <dbReference type="EMBL" id="GIL94095.1"/>
    </source>
</evidence>
<keyword evidence="2" id="KW-0001">2Fe-2S</keyword>
<dbReference type="EMBL" id="BNCQ01000001">
    <property type="protein sequence ID" value="GIL94095.1"/>
    <property type="molecule type" value="Genomic_DNA"/>
</dbReference>
<sequence>VYSYYLLLVGQGVLTEMLSRALLLAGRLASAATSQPSVSTASRAVQPLSSLLQKCSFATNSTDIFNVHKDTPENNASITFDFTEANYKVVNDIIARYPPNYKASAIIPTLDVAQQQNGGWLSLAAMNRVAKLLDMAPIRVYEVATFYTMFNRTKIGKYHVLICGTTPCRLQGAQGIEEAVTKHLGIHIGQTTPDGIFTLGEMECMGACVNAPMVAIADYTKGVEGFQYTYYEDLTPSDIVSILDTIKKGDKPKPGSQHRSKAEPAGAVVGDKWVPKEGTMTLTGPPRGPYCRDLNA</sequence>
<evidence type="ECO:0000256" key="5">
    <source>
        <dbReference type="ARBA" id="ARBA00023004"/>
    </source>
</evidence>
<dbReference type="GO" id="GO:1902494">
    <property type="term" value="C:catalytic complex"/>
    <property type="evidence" value="ECO:0007669"/>
    <property type="project" value="UniProtKB-ARBA"/>
</dbReference>
<keyword evidence="6" id="KW-0411">Iron-sulfur</keyword>
<dbReference type="GO" id="GO:0003954">
    <property type="term" value="F:NADH dehydrogenase activity"/>
    <property type="evidence" value="ECO:0007669"/>
    <property type="project" value="TreeGrafter"/>
</dbReference>
<reference evidence="9" key="1">
    <citation type="journal article" date="2021" name="Proc. Natl. Acad. Sci. U.S.A.">
        <title>Three genomes in the algal genus Volvox reveal the fate of a haploid sex-determining region after a transition to homothallism.</title>
        <authorList>
            <person name="Yamamoto K."/>
            <person name="Hamaji T."/>
            <person name="Kawai-Toyooka H."/>
            <person name="Matsuzaki R."/>
            <person name="Takahashi F."/>
            <person name="Nishimura Y."/>
            <person name="Kawachi M."/>
            <person name="Noguchi H."/>
            <person name="Minakuchi Y."/>
            <person name="Umen J.G."/>
            <person name="Toyoda A."/>
            <person name="Nozaki H."/>
        </authorList>
    </citation>
    <scope>NUCLEOTIDE SEQUENCE</scope>
    <source>
        <strain evidence="9">NIES-3785</strain>
    </source>
</reference>
<dbReference type="FunFam" id="1.10.10.1590:FF:000001">
    <property type="entry name" value="NADH-quinone oxidoreductase subunit E"/>
    <property type="match status" value="1"/>
</dbReference>
<protein>
    <submittedName>
        <fullName evidence="9">Uncharacterized protein</fullName>
    </submittedName>
</protein>
<evidence type="ECO:0000256" key="8">
    <source>
        <dbReference type="ARBA" id="ARBA00034078"/>
    </source>
</evidence>
<dbReference type="GO" id="GO:0098796">
    <property type="term" value="C:membrane protein complex"/>
    <property type="evidence" value="ECO:0007669"/>
    <property type="project" value="UniProtKB-ARBA"/>
</dbReference>
<dbReference type="Gene3D" id="3.40.30.10">
    <property type="entry name" value="Glutaredoxin"/>
    <property type="match status" value="1"/>
</dbReference>
<dbReference type="FunFam" id="3.40.30.10:FF:000022">
    <property type="entry name" value="NADH dehydrogenase flavoprotein 2, mitochondrial"/>
    <property type="match status" value="1"/>
</dbReference>
<dbReference type="AlphaFoldDB" id="A0A8J4D2G7"/>
<evidence type="ECO:0000256" key="4">
    <source>
        <dbReference type="ARBA" id="ARBA00022967"/>
    </source>
</evidence>
<name>A0A8J4D2G7_9CHLO</name>
<evidence type="ECO:0000256" key="3">
    <source>
        <dbReference type="ARBA" id="ARBA00022723"/>
    </source>
</evidence>
<comment type="caution">
    <text evidence="9">The sequence shown here is derived from an EMBL/GenBank/DDBJ whole genome shotgun (WGS) entry which is preliminary data.</text>
</comment>
<dbReference type="Gene3D" id="1.10.10.1590">
    <property type="entry name" value="NADH-quinone oxidoreductase subunit E"/>
    <property type="match status" value="1"/>
</dbReference>
<dbReference type="GO" id="GO:0005743">
    <property type="term" value="C:mitochondrial inner membrane"/>
    <property type="evidence" value="ECO:0007669"/>
    <property type="project" value="UniProtKB-ARBA"/>
</dbReference>
<dbReference type="GO" id="GO:0046872">
    <property type="term" value="F:metal ion binding"/>
    <property type="evidence" value="ECO:0007669"/>
    <property type="project" value="UniProtKB-KW"/>
</dbReference>
<dbReference type="GO" id="GO:0006120">
    <property type="term" value="P:mitochondrial electron transport, NADH to ubiquinone"/>
    <property type="evidence" value="ECO:0007669"/>
    <property type="project" value="UniProtKB-ARBA"/>
</dbReference>
<comment type="similarity">
    <text evidence="1">Belongs to the complex I 24 kDa subunit family.</text>
</comment>
<evidence type="ECO:0000256" key="6">
    <source>
        <dbReference type="ARBA" id="ARBA00023014"/>
    </source>
</evidence>
<evidence type="ECO:0000256" key="7">
    <source>
        <dbReference type="ARBA" id="ARBA00023027"/>
    </source>
</evidence>
<feature type="non-terminal residue" evidence="9">
    <location>
        <position position="1"/>
    </location>
</feature>
<dbReference type="PANTHER" id="PTHR10371:SF3">
    <property type="entry name" value="NADH DEHYDROGENASE [UBIQUINONE] FLAVOPROTEIN 2, MITOCHONDRIAL"/>
    <property type="match status" value="1"/>
</dbReference>
<dbReference type="NCBIfam" id="TIGR01958">
    <property type="entry name" value="nuoE_fam"/>
    <property type="match status" value="1"/>
</dbReference>
<comment type="cofactor">
    <cofactor evidence="8">
        <name>[2Fe-2S] cluster</name>
        <dbReference type="ChEBI" id="CHEBI:190135"/>
    </cofactor>
</comment>
<dbReference type="GO" id="GO:0008137">
    <property type="term" value="F:NADH dehydrogenase (ubiquinone) activity"/>
    <property type="evidence" value="ECO:0007669"/>
    <property type="project" value="UniProtKB-ARBA"/>
</dbReference>
<dbReference type="SUPFAM" id="SSF52833">
    <property type="entry name" value="Thioredoxin-like"/>
    <property type="match status" value="1"/>
</dbReference>
<keyword evidence="3" id="KW-0479">Metal-binding</keyword>
<keyword evidence="5" id="KW-0408">Iron</keyword>
<keyword evidence="7" id="KW-0520">NAD</keyword>
<dbReference type="InterPro" id="IPR042128">
    <property type="entry name" value="NuoE_dom"/>
</dbReference>